<dbReference type="PANTHER" id="PTHR45824">
    <property type="entry name" value="GH16843P"/>
    <property type="match status" value="1"/>
</dbReference>
<sequence>MGTLLLDGKNNPGAELYFADSCLKDVNGLNYIVGRLQICNDEVLDPANHLRAAMFVIDRCACECIRAGVRDGKMPRASYILDLTDLPPDAQATHSGTGFGDRIKAQHKKNKKTFKPVNKIPCKPGEHVGAKPHLASHYALQSGMPCLKEAMRMLTTYYPELLECIYFYNPPWWFHPIFAVFSLWAKKDTRRKFKFVKKGAPVEQFWTINKGNLSRDFGGDAMSHGVDDFVERAIAKYDSKVINK</sequence>
<gene>
    <name evidence="2" type="ORF">TrVE_jg869</name>
</gene>
<dbReference type="AlphaFoldDB" id="A0A9W7EW25"/>
<feature type="domain" description="CRAL-TRIO" evidence="1">
    <location>
        <begin position="147"/>
        <end position="225"/>
    </location>
</feature>
<name>A0A9W7EW25_9STRA</name>
<dbReference type="CDD" id="cd00170">
    <property type="entry name" value="SEC14"/>
    <property type="match status" value="1"/>
</dbReference>
<evidence type="ECO:0000313" key="2">
    <source>
        <dbReference type="EMBL" id="GMH91948.1"/>
    </source>
</evidence>
<evidence type="ECO:0000259" key="1">
    <source>
        <dbReference type="PROSITE" id="PS50191"/>
    </source>
</evidence>
<organism evidence="2 3">
    <name type="scientific">Triparma verrucosa</name>
    <dbReference type="NCBI Taxonomy" id="1606542"/>
    <lineage>
        <taxon>Eukaryota</taxon>
        <taxon>Sar</taxon>
        <taxon>Stramenopiles</taxon>
        <taxon>Ochrophyta</taxon>
        <taxon>Bolidophyceae</taxon>
        <taxon>Parmales</taxon>
        <taxon>Triparmaceae</taxon>
        <taxon>Triparma</taxon>
    </lineage>
</organism>
<evidence type="ECO:0000313" key="3">
    <source>
        <dbReference type="Proteomes" id="UP001165160"/>
    </source>
</evidence>
<dbReference type="Pfam" id="PF00650">
    <property type="entry name" value="CRAL_TRIO"/>
    <property type="match status" value="1"/>
</dbReference>
<dbReference type="GO" id="GO:0008526">
    <property type="term" value="F:phosphatidylinositol transfer activity"/>
    <property type="evidence" value="ECO:0007669"/>
    <property type="project" value="TreeGrafter"/>
</dbReference>
<dbReference type="EMBL" id="BRXX01000122">
    <property type="protein sequence ID" value="GMH91948.1"/>
    <property type="molecule type" value="Genomic_DNA"/>
</dbReference>
<dbReference type="PANTHER" id="PTHR45824:SF29">
    <property type="entry name" value="GH16843P"/>
    <property type="match status" value="1"/>
</dbReference>
<reference evidence="3" key="1">
    <citation type="journal article" date="2023" name="Commun. Biol.">
        <title>Genome analysis of Parmales, the sister group of diatoms, reveals the evolutionary specialization of diatoms from phago-mixotrophs to photoautotrophs.</title>
        <authorList>
            <person name="Ban H."/>
            <person name="Sato S."/>
            <person name="Yoshikawa S."/>
            <person name="Yamada K."/>
            <person name="Nakamura Y."/>
            <person name="Ichinomiya M."/>
            <person name="Sato N."/>
            <person name="Blanc-Mathieu R."/>
            <person name="Endo H."/>
            <person name="Kuwata A."/>
            <person name="Ogata H."/>
        </authorList>
    </citation>
    <scope>NUCLEOTIDE SEQUENCE [LARGE SCALE GENOMIC DNA]</scope>
    <source>
        <strain evidence="3">NIES 3699</strain>
    </source>
</reference>
<dbReference type="InterPro" id="IPR052578">
    <property type="entry name" value="PI_Transfer_CRAL-TRIO"/>
</dbReference>
<dbReference type="InterPro" id="IPR001251">
    <property type="entry name" value="CRAL-TRIO_dom"/>
</dbReference>
<dbReference type="PROSITE" id="PS50191">
    <property type="entry name" value="CRAL_TRIO"/>
    <property type="match status" value="1"/>
</dbReference>
<dbReference type="SUPFAM" id="SSF52087">
    <property type="entry name" value="CRAL/TRIO domain"/>
    <property type="match status" value="1"/>
</dbReference>
<dbReference type="Gene3D" id="3.40.525.10">
    <property type="entry name" value="CRAL-TRIO lipid binding domain"/>
    <property type="match status" value="1"/>
</dbReference>
<accession>A0A9W7EW25</accession>
<protein>
    <recommendedName>
        <fullName evidence="1">CRAL-TRIO domain-containing protein</fullName>
    </recommendedName>
</protein>
<comment type="caution">
    <text evidence="2">The sequence shown here is derived from an EMBL/GenBank/DDBJ whole genome shotgun (WGS) entry which is preliminary data.</text>
</comment>
<dbReference type="Proteomes" id="UP001165160">
    <property type="component" value="Unassembled WGS sequence"/>
</dbReference>
<dbReference type="InterPro" id="IPR036865">
    <property type="entry name" value="CRAL-TRIO_dom_sf"/>
</dbReference>
<proteinExistence type="predicted"/>
<keyword evidence="3" id="KW-1185">Reference proteome</keyword>